<evidence type="ECO:0000313" key="5">
    <source>
        <dbReference type="Proteomes" id="UP000195141"/>
    </source>
</evidence>
<feature type="transmembrane region" description="Helical" evidence="1">
    <location>
        <begin position="165"/>
        <end position="185"/>
    </location>
</feature>
<accession>A0A242KE42</accession>
<sequence>MKKILGIIIAVVVTLGLAMPASADGAIAANEQKILDELNAGATIGGKKFYFEAAEINAAENHLKRVALTDAQVEEALKNIRAAVALVGSQDVDTTNVTTLAAALRLLPTSVIDQLKNYVVAAGNAVGVKITFGSGGAYTSVLITDANGKQVYQSGSAVKNTGVNYALSGITFGSLLAAAAGAAFVSRKRKLA</sequence>
<dbReference type="RefSeq" id="WP_086348222.1">
    <property type="nucleotide sequence ID" value="NZ_CP147247.1"/>
</dbReference>
<evidence type="ECO:0008006" key="6">
    <source>
        <dbReference type="Google" id="ProtNLM"/>
    </source>
</evidence>
<reference evidence="3" key="1">
    <citation type="submission" date="2017-05" db="EMBL/GenBank/DDBJ databases">
        <title>The Genome Sequence of Enterococcus sp. 9E7_DIV0242.</title>
        <authorList>
            <consortium name="The Broad Institute Genomics Platform"/>
            <consortium name="The Broad Institute Genomic Center for Infectious Diseases"/>
            <person name="Earl A."/>
            <person name="Manson A."/>
            <person name="Schwartman J."/>
            <person name="Gilmore M."/>
            <person name="Abouelleil A."/>
            <person name="Cao P."/>
            <person name="Chapman S."/>
            <person name="Cusick C."/>
            <person name="Shea T."/>
            <person name="Young S."/>
            <person name="Neafsey D."/>
            <person name="Nusbaum C."/>
            <person name="Birren B."/>
        </authorList>
    </citation>
    <scope>NUCLEOTIDE SEQUENCE [LARGE SCALE GENOMIC DNA]</scope>
    <source>
        <strain evidence="3">9E7_DIV0242</strain>
    </source>
</reference>
<evidence type="ECO:0000313" key="4">
    <source>
        <dbReference type="EMBL" id="WYJ89421.1"/>
    </source>
</evidence>
<evidence type="ECO:0000256" key="2">
    <source>
        <dbReference type="SAM" id="SignalP"/>
    </source>
</evidence>
<keyword evidence="1" id="KW-0472">Membrane</keyword>
<reference evidence="4" key="3">
    <citation type="submission" date="2024-03" db="EMBL/GenBank/DDBJ databases">
        <title>The Genome Sequence of Enterococcus sp. DIV0242b.</title>
        <authorList>
            <consortium name="The Broad Institute Genomics Platform"/>
            <consortium name="The Broad Institute Microbial Omics Core"/>
            <consortium name="The Broad Institute Genomic Center for Infectious Diseases"/>
            <person name="Earl A."/>
            <person name="Manson A."/>
            <person name="Gilmore M."/>
            <person name="Schwartman J."/>
            <person name="Shea T."/>
            <person name="Abouelleil A."/>
            <person name="Cao P."/>
            <person name="Chapman S."/>
            <person name="Cusick C."/>
            <person name="Young S."/>
            <person name="Neafsey D."/>
            <person name="Nusbaum C."/>
            <person name="Birren B."/>
        </authorList>
    </citation>
    <scope>NUCLEOTIDE SEQUENCE</scope>
    <source>
        <strain evidence="4">9E7_DIV0242</strain>
    </source>
</reference>
<dbReference type="AlphaFoldDB" id="A0A242KE42"/>
<keyword evidence="1" id="KW-0812">Transmembrane</keyword>
<keyword evidence="2" id="KW-0732">Signal</keyword>
<reference evidence="4" key="2">
    <citation type="submission" date="2017-05" db="EMBL/GenBank/DDBJ databases">
        <authorList>
            <consortium name="The Broad Institute Genomics Platform"/>
            <consortium name="The Broad Institute Genomic Center for Infectious Diseases"/>
            <person name="Earl A."/>
            <person name="Manson A."/>
            <person name="Schwartman J."/>
            <person name="Gilmore M."/>
            <person name="Abouelleil A."/>
            <person name="Cao P."/>
            <person name="Chapman S."/>
            <person name="Cusick C."/>
            <person name="Shea T."/>
            <person name="Young S."/>
            <person name="Neafsey D."/>
            <person name="Nusbaum C."/>
            <person name="Birren B."/>
        </authorList>
    </citation>
    <scope>NUCLEOTIDE SEQUENCE</scope>
    <source>
        <strain evidence="4">9E7_DIV0242</strain>
    </source>
</reference>
<feature type="signal peptide" evidence="2">
    <location>
        <begin position="1"/>
        <end position="23"/>
    </location>
</feature>
<evidence type="ECO:0000256" key="1">
    <source>
        <dbReference type="SAM" id="Phobius"/>
    </source>
</evidence>
<protein>
    <recommendedName>
        <fullName evidence="6">Gram-positive cocci surface proteins LPxTG domain-containing protein</fullName>
    </recommendedName>
</protein>
<name>A0A242KE42_9ENTE</name>
<evidence type="ECO:0000313" key="3">
    <source>
        <dbReference type="EMBL" id="OTP19339.1"/>
    </source>
</evidence>
<dbReference type="OrthoDB" id="2192851at2"/>
<feature type="chain" id="PRO_5044064330" description="Gram-positive cocci surface proteins LPxTG domain-containing protein" evidence="2">
    <location>
        <begin position="24"/>
        <end position="192"/>
    </location>
</feature>
<dbReference type="EMBL" id="CP147247">
    <property type="protein sequence ID" value="WYJ89421.1"/>
    <property type="molecule type" value="Genomic_DNA"/>
</dbReference>
<gene>
    <name evidence="4" type="ORF">A5888_001143</name>
    <name evidence="3" type="ORF">A5888_001156</name>
</gene>
<keyword evidence="1" id="KW-1133">Transmembrane helix</keyword>
<dbReference type="EMBL" id="NGMM01000001">
    <property type="protein sequence ID" value="OTP19339.1"/>
    <property type="molecule type" value="Genomic_DNA"/>
</dbReference>
<dbReference type="Proteomes" id="UP000195141">
    <property type="component" value="Chromosome"/>
</dbReference>
<organism evidence="3">
    <name type="scientific">Candidatus Enterococcus clewellii</name>
    <dbReference type="NCBI Taxonomy" id="1834193"/>
    <lineage>
        <taxon>Bacteria</taxon>
        <taxon>Bacillati</taxon>
        <taxon>Bacillota</taxon>
        <taxon>Bacilli</taxon>
        <taxon>Lactobacillales</taxon>
        <taxon>Enterococcaceae</taxon>
        <taxon>Enterococcus</taxon>
    </lineage>
</organism>
<keyword evidence="5" id="KW-1185">Reference proteome</keyword>
<proteinExistence type="predicted"/>